<dbReference type="EMBL" id="CP013694">
    <property type="protein sequence ID" value="ALU28891.1"/>
    <property type="molecule type" value="Genomic_DNA"/>
</dbReference>
<dbReference type="OrthoDB" id="30795at2157"/>
<protein>
    <recommendedName>
        <fullName evidence="1">Transcription regulator TrmB N-terminal domain-containing protein</fullName>
    </recommendedName>
</protein>
<dbReference type="InterPro" id="IPR036390">
    <property type="entry name" value="WH_DNA-bd_sf"/>
</dbReference>
<dbReference type="PANTHER" id="PTHR34293">
    <property type="entry name" value="HTH-TYPE TRANSCRIPTIONAL REGULATOR TRMBL2"/>
    <property type="match status" value="1"/>
</dbReference>
<organism evidence="2 5">
    <name type="scientific">Sulfolobus acidocaldarius</name>
    <dbReference type="NCBI Taxonomy" id="2285"/>
    <lineage>
        <taxon>Archaea</taxon>
        <taxon>Thermoproteota</taxon>
        <taxon>Thermoprotei</taxon>
        <taxon>Sulfolobales</taxon>
        <taxon>Sulfolobaceae</taxon>
        <taxon>Sulfolobus</taxon>
    </lineage>
</organism>
<reference evidence="4 5" key="1">
    <citation type="submission" date="2015-12" db="EMBL/GenBank/DDBJ databases">
        <title>A stable core within a dynamic pangenome in Sulfolobus acidocaldarius.</title>
        <authorList>
            <person name="Anderson R."/>
            <person name="Kouris A."/>
            <person name="Seward C."/>
            <person name="Campbell K."/>
            <person name="Whitaker R."/>
        </authorList>
    </citation>
    <scope>NUCLEOTIDE SEQUENCE [LARGE SCALE GENOMIC DNA]</scope>
    <source>
        <strain evidence="2 5">GG12-C01-09</strain>
        <strain evidence="3 4">NG05B_CO5_07</strain>
    </source>
</reference>
<dbReference type="Proteomes" id="UP000065473">
    <property type="component" value="Chromosome"/>
</dbReference>
<dbReference type="AlphaFoldDB" id="A0A0U3FEZ7"/>
<dbReference type="CDD" id="cd00090">
    <property type="entry name" value="HTH_ARSR"/>
    <property type="match status" value="1"/>
</dbReference>
<evidence type="ECO:0000313" key="5">
    <source>
        <dbReference type="Proteomes" id="UP000065473"/>
    </source>
</evidence>
<dbReference type="PANTHER" id="PTHR34293:SF1">
    <property type="entry name" value="HTH-TYPE TRANSCRIPTIONAL REGULATOR TRMBL2"/>
    <property type="match status" value="1"/>
</dbReference>
<dbReference type="InterPro" id="IPR051797">
    <property type="entry name" value="TrmB-like"/>
</dbReference>
<dbReference type="RefSeq" id="WP_011277711.1">
    <property type="nucleotide sequence ID" value="NZ_BHWZ01000001.1"/>
</dbReference>
<dbReference type="InterPro" id="IPR036388">
    <property type="entry name" value="WH-like_DNA-bd_sf"/>
</dbReference>
<dbReference type="GeneID" id="14551355"/>
<dbReference type="EMBL" id="CP013695">
    <property type="protein sequence ID" value="ALU31613.1"/>
    <property type="molecule type" value="Genomic_DNA"/>
</dbReference>
<evidence type="ECO:0000259" key="1">
    <source>
        <dbReference type="Pfam" id="PF01978"/>
    </source>
</evidence>
<sequence length="251" mass="28367">MSKQISVDEIIGRIGKIGSVFGISRNELKVYFLLLVNGKMTAKDVSNSMNISYTKVYSILSKLEARGWIKRVGKKPSLYSANPVTDVWVSVKRNIMDMVERIERELIIPMSILFSSTTSLYNVISVSSENLPNMITQLLAEPSNIYYFALSFDGILNDHIVKLLESNSYRSDVKVILVDSMKIELPQVVQKKYVNSMFGSGLITDKGILLIIKSSEESLYGLYSNHVYFIDIGKVYFQYLWGQSENLGKNA</sequence>
<dbReference type="InterPro" id="IPR002831">
    <property type="entry name" value="Tscrpt_reg_TrmB_N"/>
</dbReference>
<dbReference type="Gene3D" id="1.10.10.10">
    <property type="entry name" value="Winged helix-like DNA-binding domain superfamily/Winged helix DNA-binding domain"/>
    <property type="match status" value="1"/>
</dbReference>
<proteinExistence type="predicted"/>
<name>A0A0U3FEZ7_9CREN</name>
<evidence type="ECO:0000313" key="3">
    <source>
        <dbReference type="EMBL" id="ALU31613.1"/>
    </source>
</evidence>
<dbReference type="Proteomes" id="UP000060043">
    <property type="component" value="Chromosome"/>
</dbReference>
<accession>A0A0U3FEZ7</accession>
<gene>
    <name evidence="2" type="ORF">ATY89_02200</name>
    <name evidence="3" type="ORF">ATZ20_05235</name>
</gene>
<evidence type="ECO:0000313" key="2">
    <source>
        <dbReference type="EMBL" id="ALU28891.1"/>
    </source>
</evidence>
<dbReference type="SUPFAM" id="SSF46785">
    <property type="entry name" value="Winged helix' DNA-binding domain"/>
    <property type="match status" value="1"/>
</dbReference>
<feature type="domain" description="Transcription regulator TrmB N-terminal" evidence="1">
    <location>
        <begin position="20"/>
        <end position="83"/>
    </location>
</feature>
<dbReference type="InterPro" id="IPR011991">
    <property type="entry name" value="ArsR-like_HTH"/>
</dbReference>
<dbReference type="Pfam" id="PF01978">
    <property type="entry name" value="TrmB"/>
    <property type="match status" value="1"/>
</dbReference>
<dbReference type="PaxDb" id="1435377-SUSAZ_03825"/>
<dbReference type="OMA" id="TYFNYLW"/>
<evidence type="ECO:0000313" key="4">
    <source>
        <dbReference type="Proteomes" id="UP000060043"/>
    </source>
</evidence>
<dbReference type="STRING" id="1435377.SUSAZ_03825"/>